<dbReference type="AlphaFoldDB" id="A0A0F9L6F4"/>
<accession>A0A0F9L6F4</accession>
<organism evidence="1">
    <name type="scientific">marine sediment metagenome</name>
    <dbReference type="NCBI Taxonomy" id="412755"/>
    <lineage>
        <taxon>unclassified sequences</taxon>
        <taxon>metagenomes</taxon>
        <taxon>ecological metagenomes</taxon>
    </lineage>
</organism>
<comment type="caution">
    <text evidence="1">The sequence shown here is derived from an EMBL/GenBank/DDBJ whole genome shotgun (WGS) entry which is preliminary data.</text>
</comment>
<evidence type="ECO:0000313" key="1">
    <source>
        <dbReference type="EMBL" id="KKM90324.1"/>
    </source>
</evidence>
<name>A0A0F9L6F4_9ZZZZ</name>
<proteinExistence type="predicted"/>
<protein>
    <submittedName>
        <fullName evidence="1">Uncharacterized protein</fullName>
    </submittedName>
</protein>
<sequence>MARFKGHDLYLNDGDQIYFGDNAEAAVWSELGELHLSSTISGVDPIKSYHLVTKHYIDQRGFTNLVDTPATYSGNSGKYLRVREDESGIEYNTVNSLSEIQFGSGRVQLSLTSPPAFSNFGPLGVLVFDANDNVFGDFKVSDTYIENSNIAVEVYYMTATNQSGVNYCRWRLVYHTYQHNENYSDKSNSIVIGNDTLPNNAQYGLFREFTGTLYANDVDNPLNPGCVVAFNFSRQTDTMTGQAALVLLVFKVNTWNVGNYD</sequence>
<reference evidence="1" key="1">
    <citation type="journal article" date="2015" name="Nature">
        <title>Complex archaea that bridge the gap between prokaryotes and eukaryotes.</title>
        <authorList>
            <person name="Spang A."/>
            <person name="Saw J.H."/>
            <person name="Jorgensen S.L."/>
            <person name="Zaremba-Niedzwiedzka K."/>
            <person name="Martijn J."/>
            <person name="Lind A.E."/>
            <person name="van Eijk R."/>
            <person name="Schleper C."/>
            <person name="Guy L."/>
            <person name="Ettema T.J."/>
        </authorList>
    </citation>
    <scope>NUCLEOTIDE SEQUENCE</scope>
</reference>
<gene>
    <name evidence="1" type="ORF">LCGC14_1239740</name>
</gene>
<dbReference type="EMBL" id="LAZR01006686">
    <property type="protein sequence ID" value="KKM90324.1"/>
    <property type="molecule type" value="Genomic_DNA"/>
</dbReference>